<name>A0ABU5N3H0_9MICO</name>
<evidence type="ECO:0000313" key="3">
    <source>
        <dbReference type="EMBL" id="MDZ8160624.1"/>
    </source>
</evidence>
<dbReference type="Pfam" id="PF03795">
    <property type="entry name" value="YCII"/>
    <property type="match status" value="1"/>
</dbReference>
<dbReference type="Proteomes" id="UP001291912">
    <property type="component" value="Unassembled WGS sequence"/>
</dbReference>
<comment type="caution">
    <text evidence="3">The sequence shown here is derived from an EMBL/GenBank/DDBJ whole genome shotgun (WGS) entry which is preliminary data.</text>
</comment>
<dbReference type="PANTHER" id="PTHR35174">
    <property type="entry name" value="BLL7171 PROTEIN-RELATED"/>
    <property type="match status" value="1"/>
</dbReference>
<evidence type="ECO:0000256" key="1">
    <source>
        <dbReference type="ARBA" id="ARBA00007689"/>
    </source>
</evidence>
<protein>
    <submittedName>
        <fullName evidence="3">YciI family protein</fullName>
    </submittedName>
</protein>
<dbReference type="SUPFAM" id="SSF54909">
    <property type="entry name" value="Dimeric alpha+beta barrel"/>
    <property type="match status" value="1"/>
</dbReference>
<proteinExistence type="inferred from homology"/>
<comment type="similarity">
    <text evidence="1">Belongs to the YciI family.</text>
</comment>
<reference evidence="3 4" key="1">
    <citation type="submission" date="2023-10" db="EMBL/GenBank/DDBJ databases">
        <title>Microbacterium xanthum sp. nov., isolated from seaweed.</title>
        <authorList>
            <person name="Lee S.D."/>
        </authorList>
    </citation>
    <scope>NUCLEOTIDE SEQUENCE [LARGE SCALE GENOMIC DNA]</scope>
    <source>
        <strain evidence="3 4">KCTC 19124</strain>
    </source>
</reference>
<dbReference type="Gene3D" id="3.30.70.1060">
    <property type="entry name" value="Dimeric alpha+beta barrel"/>
    <property type="match status" value="1"/>
</dbReference>
<sequence>MKYTFLLYSDPSAMGEPTPEEMEQELAVFGAYIGMLRDAGAFVDTDWLQPTQNAVTVSTKDGEAVVHDGPFSETQEQLGGYFVIEAPDLGVAVEWAKQCPTVHYGKVEVRGSAMPG</sequence>
<organism evidence="3 4">
    <name type="scientific">Microbacterium aquimaris</name>
    <dbReference type="NCBI Taxonomy" id="459816"/>
    <lineage>
        <taxon>Bacteria</taxon>
        <taxon>Bacillati</taxon>
        <taxon>Actinomycetota</taxon>
        <taxon>Actinomycetes</taxon>
        <taxon>Micrococcales</taxon>
        <taxon>Microbacteriaceae</taxon>
        <taxon>Microbacterium</taxon>
    </lineage>
</organism>
<dbReference type="PANTHER" id="PTHR35174:SF3">
    <property type="entry name" value="BLL7171 PROTEIN"/>
    <property type="match status" value="1"/>
</dbReference>
<dbReference type="EMBL" id="JAWJYN010000001">
    <property type="protein sequence ID" value="MDZ8160624.1"/>
    <property type="molecule type" value="Genomic_DNA"/>
</dbReference>
<dbReference type="InterPro" id="IPR011008">
    <property type="entry name" value="Dimeric_a/b-barrel"/>
</dbReference>
<feature type="domain" description="YCII-related" evidence="2">
    <location>
        <begin position="1"/>
        <end position="110"/>
    </location>
</feature>
<accession>A0ABU5N3H0</accession>
<keyword evidence="4" id="KW-1185">Reference proteome</keyword>
<dbReference type="InterPro" id="IPR005545">
    <property type="entry name" value="YCII"/>
</dbReference>
<evidence type="ECO:0000259" key="2">
    <source>
        <dbReference type="Pfam" id="PF03795"/>
    </source>
</evidence>
<dbReference type="RefSeq" id="WP_194423323.1">
    <property type="nucleotide sequence ID" value="NZ_BAAAPT010000001.1"/>
</dbReference>
<evidence type="ECO:0000313" key="4">
    <source>
        <dbReference type="Proteomes" id="UP001291912"/>
    </source>
</evidence>
<gene>
    <name evidence="3" type="ORF">R2Q92_02170</name>
</gene>